<sequence>MPSAGFLIYSGVMPLIKMFMAILCGFVMARRGLFPKAAARGASEIAMNISLPALMFANIVPAFTPQNISALGPLFLLAFVYQFIGFFFGMLIREICYVPRNFWQGIVIVTGMSNWGNLPNAVVLTVTQQPPFDPLTDPALGVSYVAIFIVSYNLVFWVFGAARSLSWDYLPGVPQGQDAELRNLTWKEKPLGSLVSRYIIRKPSKTIIGLALTSIGKSEATENNEKSPSSLVEHPAASSRTPSIHGSVTSRHASITTIPVPSPPAAPVLEQDPATSVHRGQILSVPPVISRALQPVLAAMHPVTIALLVSLPIALLNPLKALFVDIADIGGPTYRGPDGRPPLAFIIDTAELLGNIAVPLALILLGASFARLQIPRPISRLPLPAMISVAVAKMVVLPVIGVIIVQGMVRSGMIPHEARVEKFVGMLLSGTPAAVNQLIVASLYAPDGNVDMYSAFFLVQYVIMFLSASVLTAVSLLLS</sequence>
<organism evidence="7 8">
    <name type="scientific">Cristinia sonorae</name>
    <dbReference type="NCBI Taxonomy" id="1940300"/>
    <lineage>
        <taxon>Eukaryota</taxon>
        <taxon>Fungi</taxon>
        <taxon>Dikarya</taxon>
        <taxon>Basidiomycota</taxon>
        <taxon>Agaricomycotina</taxon>
        <taxon>Agaricomycetes</taxon>
        <taxon>Agaricomycetidae</taxon>
        <taxon>Agaricales</taxon>
        <taxon>Pleurotineae</taxon>
        <taxon>Stephanosporaceae</taxon>
        <taxon>Cristinia</taxon>
    </lineage>
</organism>
<evidence type="ECO:0000256" key="3">
    <source>
        <dbReference type="ARBA" id="ARBA00022989"/>
    </source>
</evidence>
<dbReference type="InterPro" id="IPR004776">
    <property type="entry name" value="Mem_transp_PIN-like"/>
</dbReference>
<feature type="region of interest" description="Disordered" evidence="5">
    <location>
        <begin position="218"/>
        <end position="248"/>
    </location>
</feature>
<feature type="transmembrane region" description="Helical" evidence="6">
    <location>
        <begin position="386"/>
        <end position="405"/>
    </location>
</feature>
<feature type="transmembrane region" description="Helical" evidence="6">
    <location>
        <begin position="457"/>
        <end position="478"/>
    </location>
</feature>
<feature type="compositionally biased region" description="Polar residues" evidence="5">
    <location>
        <begin position="238"/>
        <end position="248"/>
    </location>
</feature>
<dbReference type="PANTHER" id="PTHR31274">
    <property type="entry name" value="PROTEIN ECM3"/>
    <property type="match status" value="1"/>
</dbReference>
<evidence type="ECO:0000256" key="4">
    <source>
        <dbReference type="ARBA" id="ARBA00023136"/>
    </source>
</evidence>
<reference evidence="7" key="1">
    <citation type="journal article" date="2021" name="New Phytol.">
        <title>Evolutionary innovations through gain and loss of genes in the ectomycorrhizal Boletales.</title>
        <authorList>
            <person name="Wu G."/>
            <person name="Miyauchi S."/>
            <person name="Morin E."/>
            <person name="Kuo A."/>
            <person name="Drula E."/>
            <person name="Varga T."/>
            <person name="Kohler A."/>
            <person name="Feng B."/>
            <person name="Cao Y."/>
            <person name="Lipzen A."/>
            <person name="Daum C."/>
            <person name="Hundley H."/>
            <person name="Pangilinan J."/>
            <person name="Johnson J."/>
            <person name="Barry K."/>
            <person name="LaButti K."/>
            <person name="Ng V."/>
            <person name="Ahrendt S."/>
            <person name="Min B."/>
            <person name="Choi I.G."/>
            <person name="Park H."/>
            <person name="Plett J.M."/>
            <person name="Magnuson J."/>
            <person name="Spatafora J.W."/>
            <person name="Nagy L.G."/>
            <person name="Henrissat B."/>
            <person name="Grigoriev I.V."/>
            <person name="Yang Z.L."/>
            <person name="Xu J."/>
            <person name="Martin F.M."/>
        </authorList>
    </citation>
    <scope>NUCLEOTIDE SEQUENCE</scope>
    <source>
        <strain evidence="7">KKN 215</strain>
    </source>
</reference>
<dbReference type="GO" id="GO:0016020">
    <property type="term" value="C:membrane"/>
    <property type="evidence" value="ECO:0007669"/>
    <property type="project" value="UniProtKB-SubCell"/>
</dbReference>
<dbReference type="EMBL" id="JAEVFJ010000023">
    <property type="protein sequence ID" value="KAH8096604.1"/>
    <property type="molecule type" value="Genomic_DNA"/>
</dbReference>
<comment type="subcellular location">
    <subcellularLocation>
        <location evidence="1">Membrane</location>
        <topology evidence="1">Multi-pass membrane protein</topology>
    </subcellularLocation>
</comment>
<keyword evidence="2 6" id="KW-0812">Transmembrane</keyword>
<feature type="transmembrane region" description="Helical" evidence="6">
    <location>
        <begin position="138"/>
        <end position="159"/>
    </location>
</feature>
<proteinExistence type="predicted"/>
<evidence type="ECO:0000256" key="5">
    <source>
        <dbReference type="SAM" id="MobiDB-lite"/>
    </source>
</evidence>
<keyword evidence="8" id="KW-1185">Reference proteome</keyword>
<keyword evidence="4 6" id="KW-0472">Membrane</keyword>
<evidence type="ECO:0000256" key="1">
    <source>
        <dbReference type="ARBA" id="ARBA00004141"/>
    </source>
</evidence>
<feature type="transmembrane region" description="Helical" evidence="6">
    <location>
        <begin position="352"/>
        <end position="374"/>
    </location>
</feature>
<evidence type="ECO:0000256" key="6">
    <source>
        <dbReference type="SAM" id="Phobius"/>
    </source>
</evidence>
<evidence type="ECO:0000313" key="7">
    <source>
        <dbReference type="EMBL" id="KAH8096604.1"/>
    </source>
</evidence>
<accession>A0A8K0UL40</accession>
<comment type="caution">
    <text evidence="7">The sequence shown here is derived from an EMBL/GenBank/DDBJ whole genome shotgun (WGS) entry which is preliminary data.</text>
</comment>
<dbReference type="Proteomes" id="UP000813824">
    <property type="component" value="Unassembled WGS sequence"/>
</dbReference>
<feature type="transmembrane region" description="Helical" evidence="6">
    <location>
        <begin position="426"/>
        <end position="445"/>
    </location>
</feature>
<feature type="transmembrane region" description="Helical" evidence="6">
    <location>
        <begin position="6"/>
        <end position="29"/>
    </location>
</feature>
<dbReference type="PANTHER" id="PTHR31274:SF1">
    <property type="entry name" value="AGL149CP"/>
    <property type="match status" value="1"/>
</dbReference>
<feature type="transmembrane region" description="Helical" evidence="6">
    <location>
        <begin position="70"/>
        <end position="89"/>
    </location>
</feature>
<dbReference type="Pfam" id="PF03547">
    <property type="entry name" value="Mem_trans"/>
    <property type="match status" value="1"/>
</dbReference>
<feature type="transmembrane region" description="Helical" evidence="6">
    <location>
        <begin position="41"/>
        <end position="64"/>
    </location>
</feature>
<protein>
    <submittedName>
        <fullName evidence="7">Auxin efflux carrier</fullName>
    </submittedName>
</protein>
<feature type="transmembrane region" description="Helical" evidence="6">
    <location>
        <begin position="101"/>
        <end position="118"/>
    </location>
</feature>
<gene>
    <name evidence="7" type="ORF">BXZ70DRAFT_325392</name>
</gene>
<keyword evidence="3 6" id="KW-1133">Transmembrane helix</keyword>
<dbReference type="AlphaFoldDB" id="A0A8K0UL40"/>
<name>A0A8K0UL40_9AGAR</name>
<dbReference type="InterPro" id="IPR040254">
    <property type="entry name" value="Ecm3-like"/>
</dbReference>
<evidence type="ECO:0000313" key="8">
    <source>
        <dbReference type="Proteomes" id="UP000813824"/>
    </source>
</evidence>
<dbReference type="OrthoDB" id="435607at2759"/>
<dbReference type="GO" id="GO:0055085">
    <property type="term" value="P:transmembrane transport"/>
    <property type="evidence" value="ECO:0007669"/>
    <property type="project" value="InterPro"/>
</dbReference>
<evidence type="ECO:0000256" key="2">
    <source>
        <dbReference type="ARBA" id="ARBA00022692"/>
    </source>
</evidence>